<evidence type="ECO:0000256" key="1">
    <source>
        <dbReference type="ARBA" id="ARBA00004613"/>
    </source>
</evidence>
<dbReference type="GeneTree" id="ENSGT00950000185626"/>
<accession>A0A3P8Y8D4</accession>
<reference evidence="6" key="3">
    <citation type="submission" date="2025-08" db="UniProtKB">
        <authorList>
            <consortium name="Ensembl"/>
        </authorList>
    </citation>
    <scope>IDENTIFICATION</scope>
</reference>
<evidence type="ECO:0000256" key="2">
    <source>
        <dbReference type="ARBA" id="ARBA00022525"/>
    </source>
</evidence>
<feature type="transmembrane region" description="Helical" evidence="5">
    <location>
        <begin position="6"/>
        <end position="26"/>
    </location>
</feature>
<comment type="subcellular location">
    <subcellularLocation>
        <location evidence="1">Secreted</location>
    </subcellularLocation>
</comment>
<keyword evidence="5" id="KW-0472">Membrane</keyword>
<organism evidence="6 7">
    <name type="scientific">Esox lucius</name>
    <name type="common">Northern pike</name>
    <dbReference type="NCBI Taxonomy" id="8010"/>
    <lineage>
        <taxon>Eukaryota</taxon>
        <taxon>Metazoa</taxon>
        <taxon>Chordata</taxon>
        <taxon>Craniata</taxon>
        <taxon>Vertebrata</taxon>
        <taxon>Euteleostomi</taxon>
        <taxon>Actinopterygii</taxon>
        <taxon>Neopterygii</taxon>
        <taxon>Teleostei</taxon>
        <taxon>Protacanthopterygii</taxon>
        <taxon>Esociformes</taxon>
        <taxon>Esocidae</taxon>
        <taxon>Esox</taxon>
    </lineage>
</organism>
<dbReference type="GO" id="GO:0009374">
    <property type="term" value="F:biotin binding"/>
    <property type="evidence" value="ECO:0007669"/>
    <property type="project" value="InterPro"/>
</dbReference>
<dbReference type="InterPro" id="IPR036896">
    <property type="entry name" value="Avidin-like_sf"/>
</dbReference>
<feature type="transmembrane region" description="Helical" evidence="5">
    <location>
        <begin position="47"/>
        <end position="67"/>
    </location>
</feature>
<evidence type="ECO:0008006" key="8">
    <source>
        <dbReference type="Google" id="ProtNLM"/>
    </source>
</evidence>
<reference evidence="6" key="4">
    <citation type="submission" date="2025-09" db="UniProtKB">
        <authorList>
            <consortium name="Ensembl"/>
        </authorList>
    </citation>
    <scope>IDENTIFICATION</scope>
</reference>
<dbReference type="InterPro" id="IPR051764">
    <property type="entry name" value="Avidin/Streptavidin-rel"/>
</dbReference>
<name>A0A3P8Y8D4_ESOLU</name>
<reference evidence="7" key="1">
    <citation type="journal article" date="2014" name="PLoS ONE">
        <title>The genome and linkage map of the northern pike (Esox lucius): conserved synteny revealed between the salmonid sister group and the Neoteleostei.</title>
        <authorList>
            <person name="Rondeau E.B."/>
            <person name="Minkley D.R."/>
            <person name="Leong J.S."/>
            <person name="Messmer A.M."/>
            <person name="Jantzen J.R."/>
            <person name="von Schalburg K.R."/>
            <person name="Lemon C."/>
            <person name="Bird N.H."/>
            <person name="Koop B.F."/>
        </authorList>
    </citation>
    <scope>NUCLEOTIDE SEQUENCE</scope>
</reference>
<evidence type="ECO:0000256" key="4">
    <source>
        <dbReference type="PIRSR" id="PIRSR605468-51"/>
    </source>
</evidence>
<dbReference type="Pfam" id="PF01382">
    <property type="entry name" value="Avidin"/>
    <property type="match status" value="1"/>
</dbReference>
<sequence>MNPPFIHLGLLARLFVDWLAMLYSPSKTEKSMRYSGTHFKSSCMKMAVTKYLLFWAVILGPFLPLAIPCNVTGIWKNELGSVLHIQIVGSELQGLYQSAVETAPGATGPEQQAKVLGVVNHRGLQTSVAFSVLWEGGSCSSWVGQCFQLPDGKRVLKTMWMLRSMSLSPADNWKSTRYPTALHQYHEPGWERTRLSVIAESGLSRCSFPDEAVCCPLLDCL</sequence>
<dbReference type="Gene3D" id="2.40.128.30">
    <property type="entry name" value="Avidin-like"/>
    <property type="match status" value="1"/>
</dbReference>
<evidence type="ECO:0000313" key="7">
    <source>
        <dbReference type="Proteomes" id="UP000265140"/>
    </source>
</evidence>
<dbReference type="PROSITE" id="PS51326">
    <property type="entry name" value="AVIDIN_2"/>
    <property type="match status" value="1"/>
</dbReference>
<keyword evidence="4" id="KW-1015">Disulfide bond</keyword>
<evidence type="ECO:0000313" key="6">
    <source>
        <dbReference type="Ensembl" id="ENSELUP00000012867.2"/>
    </source>
</evidence>
<protein>
    <recommendedName>
        <fullName evidence="8">Avidin-like</fullName>
    </recommendedName>
</protein>
<dbReference type="PANTHER" id="PTHR34399:SF3">
    <property type="entry name" value="AVID PROTEIN-RELATED"/>
    <property type="match status" value="1"/>
</dbReference>
<keyword evidence="7" id="KW-1185">Reference proteome</keyword>
<dbReference type="PANTHER" id="PTHR34399">
    <property type="entry name" value="AVIDIN-RELATED"/>
    <property type="match status" value="1"/>
</dbReference>
<dbReference type="Ensembl" id="ENSELUT00000021308.3">
    <property type="protein sequence ID" value="ENSELUP00000012867.2"/>
    <property type="gene ID" value="ENSELUG00000013073.3"/>
</dbReference>
<feature type="disulfide bond" evidence="4">
    <location>
        <begin position="69"/>
        <end position="146"/>
    </location>
</feature>
<keyword evidence="5" id="KW-1133">Transmembrane helix</keyword>
<dbReference type="AlphaFoldDB" id="A0A3P8Y8D4"/>
<dbReference type="GO" id="GO:0005576">
    <property type="term" value="C:extracellular region"/>
    <property type="evidence" value="ECO:0007669"/>
    <property type="project" value="UniProtKB-SubCell"/>
</dbReference>
<dbReference type="Bgee" id="ENSELUG00000013073">
    <property type="expression patterns" value="Expressed in ovary and 5 other cell types or tissues"/>
</dbReference>
<proteinExistence type="predicted"/>
<evidence type="ECO:0000256" key="3">
    <source>
        <dbReference type="ARBA" id="ARBA00022729"/>
    </source>
</evidence>
<dbReference type="Proteomes" id="UP000265140">
    <property type="component" value="Chromosome 7"/>
</dbReference>
<keyword evidence="3" id="KW-0732">Signal</keyword>
<dbReference type="InterPro" id="IPR005468">
    <property type="entry name" value="Avidin/str"/>
</dbReference>
<keyword evidence="2" id="KW-0964">Secreted</keyword>
<evidence type="ECO:0000256" key="5">
    <source>
        <dbReference type="SAM" id="Phobius"/>
    </source>
</evidence>
<reference evidence="6" key="2">
    <citation type="submission" date="2020-02" db="EMBL/GenBank/DDBJ databases">
        <title>Esox lucius (northern pike) genome, fEsoLuc1, primary haplotype.</title>
        <authorList>
            <person name="Myers G."/>
            <person name="Karagic N."/>
            <person name="Meyer A."/>
            <person name="Pippel M."/>
            <person name="Reichard M."/>
            <person name="Winkler S."/>
            <person name="Tracey A."/>
            <person name="Sims Y."/>
            <person name="Howe K."/>
            <person name="Rhie A."/>
            <person name="Formenti G."/>
            <person name="Durbin R."/>
            <person name="Fedrigo O."/>
            <person name="Jarvis E.D."/>
        </authorList>
    </citation>
    <scope>NUCLEOTIDE SEQUENCE [LARGE SCALE GENOMIC DNA]</scope>
</reference>
<keyword evidence="5" id="KW-0812">Transmembrane</keyword>
<dbReference type="SUPFAM" id="SSF50876">
    <property type="entry name" value="Avidin/streptavidin"/>
    <property type="match status" value="1"/>
</dbReference>